<feature type="compositionally biased region" description="Polar residues" evidence="2">
    <location>
        <begin position="252"/>
        <end position="262"/>
    </location>
</feature>
<dbReference type="PANTHER" id="PTHR46869:SF19">
    <property type="entry name" value="ZINC FINGER PROTEIN 655-LIKE"/>
    <property type="match status" value="1"/>
</dbReference>
<dbReference type="OrthoDB" id="9451254at2759"/>
<feature type="region of interest" description="Disordered" evidence="2">
    <location>
        <begin position="465"/>
        <end position="484"/>
    </location>
</feature>
<feature type="domain" description="C2H2-type" evidence="3">
    <location>
        <begin position="126"/>
        <end position="153"/>
    </location>
</feature>
<reference evidence="5" key="2">
    <citation type="journal article" date="2017" name="J. Anim. Genet.">
        <title>Multiple reference genome sequences of hot pepper reveal the massive evolution of plant disease resistance genes by retroduplication.</title>
        <authorList>
            <person name="Kim S."/>
            <person name="Park J."/>
            <person name="Yeom S.-I."/>
            <person name="Kim Y.-M."/>
            <person name="Seo E."/>
            <person name="Kim K.-T."/>
            <person name="Kim M.-S."/>
            <person name="Lee J.M."/>
            <person name="Cheong K."/>
            <person name="Shin H.-S."/>
            <person name="Kim S.-B."/>
            <person name="Han K."/>
            <person name="Lee J."/>
            <person name="Park M."/>
            <person name="Lee H.-A."/>
            <person name="Lee H.-Y."/>
            <person name="Lee Y."/>
            <person name="Oh S."/>
            <person name="Lee J.H."/>
            <person name="Choi E."/>
            <person name="Choi E."/>
            <person name="Lee S.E."/>
            <person name="Jeon J."/>
            <person name="Kim H."/>
            <person name="Choi G."/>
            <person name="Song H."/>
            <person name="Lee J."/>
            <person name="Lee S.-C."/>
            <person name="Kwon J.-K."/>
            <person name="Lee H.-Y."/>
            <person name="Koo N."/>
            <person name="Hong Y."/>
            <person name="Kim R.W."/>
            <person name="Kang W.-H."/>
            <person name="Huh J.H."/>
            <person name="Kang B.-C."/>
            <person name="Yang T.-J."/>
            <person name="Lee Y.-H."/>
            <person name="Bennetzen J.L."/>
            <person name="Choi D."/>
        </authorList>
    </citation>
    <scope>NUCLEOTIDE SEQUENCE [LARGE SCALE GENOMIC DNA]</scope>
    <source>
        <strain evidence="5">cv. PBC81</strain>
    </source>
</reference>
<keyword evidence="5" id="KW-1185">Reference proteome</keyword>
<dbReference type="PANTHER" id="PTHR46869">
    <property type="entry name" value="C2H2-LIKE ZINC FINGER PROTEIN"/>
    <property type="match status" value="1"/>
</dbReference>
<keyword evidence="1" id="KW-0863">Zinc-finger</keyword>
<name>A0A2G2XPC4_CAPBA</name>
<evidence type="ECO:0000256" key="1">
    <source>
        <dbReference type="PROSITE-ProRule" id="PRU00042"/>
    </source>
</evidence>
<dbReference type="InterPro" id="IPR036236">
    <property type="entry name" value="Znf_C2H2_sf"/>
</dbReference>
<proteinExistence type="predicted"/>
<dbReference type="SUPFAM" id="SSF57667">
    <property type="entry name" value="beta-beta-alpha zinc fingers"/>
    <property type="match status" value="2"/>
</dbReference>
<feature type="region of interest" description="Disordered" evidence="2">
    <location>
        <begin position="95"/>
        <end position="116"/>
    </location>
</feature>
<sequence length="584" mass="66121">MEDQNLKFVCKLCNKKYPCGKSLGGHMRSHVLDEKFEANNKLKRVESWNNTSGKNQSKFELGGISYGYGLRENPKKTWRAEDSKLYLSDSSKIMPHTSIRGSDTHPSTFQSPSNIDSKYTPLPHEKVCQQCGKVFQSMKALCGHMACHSEKDKGGLKDDDDDNSWTSDHSHSDTGADELVNQSCRSKTTKSYKKIVVKSLNNNYNCSSSVSEIDQEQEQEELAKCLMMLTRDSWIGSVNSLVETSDNNSVVLETKSASSDGKNNTRKNSLKHVQNQDEKPQTKKEADRNTKVDMLEAKTQSENSDSDYYLDENGNVESDDSVEKFLGNGNGKWSSSKMSLGAWLDEHRTDEKKGLNRIKQSLTESRKDLSKKFECDGYGLTSNSGICKSRKRIADGYNHPEMRNDSKKMNFDVKGPEEFKNDIHKKRKYECLNCKKVFGSYQALGGDRPCHKKINNCSESTYETGENSLSADHNDPKCTKIGKHRDDFRDRKPAVLAQDLPYEPEKRVKPKKSKGHKCPFCHRMFKSGQALGGHKRSHFIHGGDQENLNQQSSAVKREVTELLDLNLPAPVDDEDDEHARFMSW</sequence>
<evidence type="ECO:0000313" key="4">
    <source>
        <dbReference type="EMBL" id="PHT59337.1"/>
    </source>
</evidence>
<dbReference type="InterPro" id="IPR013087">
    <property type="entry name" value="Znf_C2H2_type"/>
</dbReference>
<reference evidence="4 5" key="1">
    <citation type="journal article" date="2017" name="Genome Biol.">
        <title>New reference genome sequences of hot pepper reveal the massive evolution of plant disease-resistance genes by retroduplication.</title>
        <authorList>
            <person name="Kim S."/>
            <person name="Park J."/>
            <person name="Yeom S.I."/>
            <person name="Kim Y.M."/>
            <person name="Seo E."/>
            <person name="Kim K.T."/>
            <person name="Kim M.S."/>
            <person name="Lee J.M."/>
            <person name="Cheong K."/>
            <person name="Shin H.S."/>
            <person name="Kim S.B."/>
            <person name="Han K."/>
            <person name="Lee J."/>
            <person name="Park M."/>
            <person name="Lee H.A."/>
            <person name="Lee H.Y."/>
            <person name="Lee Y."/>
            <person name="Oh S."/>
            <person name="Lee J.H."/>
            <person name="Choi E."/>
            <person name="Choi E."/>
            <person name="Lee S.E."/>
            <person name="Jeon J."/>
            <person name="Kim H."/>
            <person name="Choi G."/>
            <person name="Song H."/>
            <person name="Lee J."/>
            <person name="Lee S.C."/>
            <person name="Kwon J.K."/>
            <person name="Lee H.Y."/>
            <person name="Koo N."/>
            <person name="Hong Y."/>
            <person name="Kim R.W."/>
            <person name="Kang W.H."/>
            <person name="Huh J.H."/>
            <person name="Kang B.C."/>
            <person name="Yang T.J."/>
            <person name="Lee Y.H."/>
            <person name="Bennetzen J.L."/>
            <person name="Choi D."/>
        </authorList>
    </citation>
    <scope>NUCLEOTIDE SEQUENCE [LARGE SCALE GENOMIC DNA]</scope>
    <source>
        <strain evidence="5">cv. PBC81</strain>
    </source>
</reference>
<dbReference type="Pfam" id="PF13912">
    <property type="entry name" value="zf-C2H2_6"/>
    <property type="match status" value="4"/>
</dbReference>
<accession>A0A2G2XPC4</accession>
<feature type="domain" description="C2H2-type" evidence="3">
    <location>
        <begin position="516"/>
        <end position="546"/>
    </location>
</feature>
<feature type="compositionally biased region" description="Basic and acidic residues" evidence="2">
    <location>
        <begin position="472"/>
        <end position="484"/>
    </location>
</feature>
<dbReference type="Proteomes" id="UP000224567">
    <property type="component" value="Unassembled WGS sequence"/>
</dbReference>
<feature type="region of interest" description="Disordered" evidence="2">
    <location>
        <begin position="152"/>
        <end position="178"/>
    </location>
</feature>
<dbReference type="STRING" id="33114.A0A2G2XPC4"/>
<dbReference type="GO" id="GO:0008270">
    <property type="term" value="F:zinc ion binding"/>
    <property type="evidence" value="ECO:0007669"/>
    <property type="project" value="UniProtKB-KW"/>
</dbReference>
<keyword evidence="1" id="KW-0479">Metal-binding</keyword>
<feature type="compositionally biased region" description="Basic and acidic residues" evidence="2">
    <location>
        <begin position="274"/>
        <end position="296"/>
    </location>
</feature>
<dbReference type="AlphaFoldDB" id="A0A2G2XPC4"/>
<dbReference type="SMART" id="SM00355">
    <property type="entry name" value="ZnF_C2H2"/>
    <property type="match status" value="3"/>
</dbReference>
<evidence type="ECO:0000313" key="5">
    <source>
        <dbReference type="Proteomes" id="UP000224567"/>
    </source>
</evidence>
<evidence type="ECO:0000256" key="2">
    <source>
        <dbReference type="SAM" id="MobiDB-lite"/>
    </source>
</evidence>
<protein>
    <recommendedName>
        <fullName evidence="3">C2H2-type domain-containing protein</fullName>
    </recommendedName>
</protein>
<dbReference type="EMBL" id="MLFT02000001">
    <property type="protein sequence ID" value="PHT59337.1"/>
    <property type="molecule type" value="Genomic_DNA"/>
</dbReference>
<comment type="caution">
    <text evidence="4">The sequence shown here is derived from an EMBL/GenBank/DDBJ whole genome shotgun (WGS) entry which is preliminary data.</text>
</comment>
<feature type="compositionally biased region" description="Polar residues" evidence="2">
    <location>
        <begin position="99"/>
        <end position="116"/>
    </location>
</feature>
<feature type="domain" description="C2H2-type" evidence="3">
    <location>
        <begin position="8"/>
        <end position="35"/>
    </location>
</feature>
<gene>
    <name evidence="4" type="ORF">CQW23_01700</name>
</gene>
<dbReference type="PROSITE" id="PS50157">
    <property type="entry name" value="ZINC_FINGER_C2H2_2"/>
    <property type="match status" value="3"/>
</dbReference>
<evidence type="ECO:0000259" key="3">
    <source>
        <dbReference type="PROSITE" id="PS50157"/>
    </source>
</evidence>
<dbReference type="PROSITE" id="PS00028">
    <property type="entry name" value="ZINC_FINGER_C2H2_1"/>
    <property type="match status" value="3"/>
</dbReference>
<keyword evidence="1" id="KW-0862">Zinc</keyword>
<organism evidence="4 5">
    <name type="scientific">Capsicum baccatum</name>
    <name type="common">Peruvian pepper</name>
    <dbReference type="NCBI Taxonomy" id="33114"/>
    <lineage>
        <taxon>Eukaryota</taxon>
        <taxon>Viridiplantae</taxon>
        <taxon>Streptophyta</taxon>
        <taxon>Embryophyta</taxon>
        <taxon>Tracheophyta</taxon>
        <taxon>Spermatophyta</taxon>
        <taxon>Magnoliopsida</taxon>
        <taxon>eudicotyledons</taxon>
        <taxon>Gunneridae</taxon>
        <taxon>Pentapetalae</taxon>
        <taxon>asterids</taxon>
        <taxon>lamiids</taxon>
        <taxon>Solanales</taxon>
        <taxon>Solanaceae</taxon>
        <taxon>Solanoideae</taxon>
        <taxon>Capsiceae</taxon>
        <taxon>Capsicum</taxon>
    </lineage>
</organism>
<feature type="region of interest" description="Disordered" evidence="2">
    <location>
        <begin position="252"/>
        <end position="315"/>
    </location>
</feature>